<keyword evidence="5" id="KW-1185">Reference proteome</keyword>
<dbReference type="Pfam" id="PF21517">
    <property type="entry name" value="HTH_Tnp_Tc3_2_like"/>
    <property type="match status" value="1"/>
</dbReference>
<evidence type="ECO:0000259" key="3">
    <source>
        <dbReference type="Pfam" id="PF21517"/>
    </source>
</evidence>
<dbReference type="InterPro" id="IPR009057">
    <property type="entry name" value="Homeodomain-like_sf"/>
</dbReference>
<dbReference type="OrthoDB" id="9996331at2759"/>
<dbReference type="Proteomes" id="UP000053660">
    <property type="component" value="Unassembled WGS sequence"/>
</dbReference>
<dbReference type="Pfam" id="PF11427">
    <property type="entry name" value="HTH_Tnp_Tc3_1"/>
    <property type="match status" value="1"/>
</dbReference>
<dbReference type="SUPFAM" id="SSF46689">
    <property type="entry name" value="Homeodomain-like"/>
    <property type="match status" value="1"/>
</dbReference>
<evidence type="ECO:0000313" key="5">
    <source>
        <dbReference type="Proteomes" id="UP000053660"/>
    </source>
</evidence>
<feature type="domain" description="Transposable element Tc3 transposase-like DNA-binding HTH" evidence="3">
    <location>
        <begin position="78"/>
        <end position="115"/>
    </location>
</feature>
<dbReference type="EMBL" id="KN555892">
    <property type="protein sequence ID" value="KHJ88401.1"/>
    <property type="molecule type" value="Genomic_DNA"/>
</dbReference>
<dbReference type="InterPro" id="IPR036397">
    <property type="entry name" value="RNaseH_sf"/>
</dbReference>
<dbReference type="AlphaFoldDB" id="A0A0B1SWV2"/>
<dbReference type="Gene3D" id="1.10.10.10">
    <property type="entry name" value="Winged helix-like DNA-binding domain superfamily/Winged helix DNA-binding domain"/>
    <property type="match status" value="1"/>
</dbReference>
<accession>A0A0B1SWV2</accession>
<dbReference type="Gene3D" id="1.10.10.60">
    <property type="entry name" value="Homeodomain-like"/>
    <property type="match status" value="1"/>
</dbReference>
<dbReference type="InterPro" id="IPR048703">
    <property type="entry name" value="Tnp_Tc3-like_HTH"/>
</dbReference>
<sequence>MVSKVHLSSSYHSKYASSFNAYFCRKSQILALHQAGHSIHFIASQLERSRHIVSNFLNNLDSYDQRTSPGRLRVISKREKRQILREVSNTTISVGQIRANLNLAASRTTVWRVINASPNTQREAVRKAPRLTATQGTLRLRFASENIGGIGLSRRNFEGGSVMVWGAISNECTLTLAFVSNRMNSEEYQNVLENHLLPFLEERRTEAFVFQKGNATIHVSNATKS</sequence>
<dbReference type="InterPro" id="IPR036388">
    <property type="entry name" value="WH-like_DNA-bd_sf"/>
</dbReference>
<gene>
    <name evidence="4" type="ORF">OESDEN_11806</name>
</gene>
<organism evidence="4 5">
    <name type="scientific">Oesophagostomum dentatum</name>
    <name type="common">Nodular worm</name>
    <dbReference type="NCBI Taxonomy" id="61180"/>
    <lineage>
        <taxon>Eukaryota</taxon>
        <taxon>Metazoa</taxon>
        <taxon>Ecdysozoa</taxon>
        <taxon>Nematoda</taxon>
        <taxon>Chromadorea</taxon>
        <taxon>Rhabditida</taxon>
        <taxon>Rhabditina</taxon>
        <taxon>Rhabditomorpha</taxon>
        <taxon>Strongyloidea</taxon>
        <taxon>Strongylidae</taxon>
        <taxon>Oesophagostomum</taxon>
    </lineage>
</organism>
<dbReference type="GO" id="GO:0003677">
    <property type="term" value="F:DNA binding"/>
    <property type="evidence" value="ECO:0007669"/>
    <property type="project" value="InterPro"/>
</dbReference>
<name>A0A0B1SWV2_OESDE</name>
<feature type="domain" description="Tc3 transposase DNA binding" evidence="2">
    <location>
        <begin position="26"/>
        <end position="63"/>
    </location>
</feature>
<proteinExistence type="predicted"/>
<evidence type="ECO:0000259" key="2">
    <source>
        <dbReference type="Pfam" id="PF11427"/>
    </source>
</evidence>
<dbReference type="Gene3D" id="3.30.420.10">
    <property type="entry name" value="Ribonuclease H-like superfamily/Ribonuclease H"/>
    <property type="match status" value="1"/>
</dbReference>
<reference evidence="4 5" key="1">
    <citation type="submission" date="2014-03" db="EMBL/GenBank/DDBJ databases">
        <title>Draft genome of the hookworm Oesophagostomum dentatum.</title>
        <authorList>
            <person name="Mitreva M."/>
        </authorList>
    </citation>
    <scope>NUCLEOTIDE SEQUENCE [LARGE SCALE GENOMIC DNA]</scope>
    <source>
        <strain evidence="4 5">OD-Hann</strain>
    </source>
</reference>
<evidence type="ECO:0000313" key="4">
    <source>
        <dbReference type="EMBL" id="KHJ88401.1"/>
    </source>
</evidence>
<evidence type="ECO:0000256" key="1">
    <source>
        <dbReference type="ARBA" id="ARBA00004123"/>
    </source>
</evidence>
<dbReference type="GO" id="GO:0005634">
    <property type="term" value="C:nucleus"/>
    <property type="evidence" value="ECO:0007669"/>
    <property type="project" value="UniProtKB-SubCell"/>
</dbReference>
<comment type="subcellular location">
    <subcellularLocation>
        <location evidence="1">Nucleus</location>
    </subcellularLocation>
</comment>
<protein>
    <submittedName>
        <fullName evidence="4">Transposase</fullName>
    </submittedName>
</protein>
<dbReference type="InterPro" id="IPR025898">
    <property type="entry name" value="Tc3_transposase_DNA-bd_dom"/>
</dbReference>